<gene>
    <name evidence="8" type="ORF">FB474_0916</name>
</gene>
<feature type="compositionally biased region" description="Low complexity" evidence="6">
    <location>
        <begin position="28"/>
        <end position="37"/>
    </location>
</feature>
<dbReference type="InterPro" id="IPR018087">
    <property type="entry name" value="Glyco_hydro_5_CS"/>
</dbReference>
<evidence type="ECO:0000256" key="6">
    <source>
        <dbReference type="SAM" id="MobiDB-lite"/>
    </source>
</evidence>
<keyword evidence="4 5" id="KW-0326">Glycosidase</keyword>
<sequence>MAVGLVAAAALGVLGWRLGPATRHEAARPAAATRATPVSSPTRLPVTPPGASPPAPARTGPAVTRGSTPPVTSPGPAPALSVRVSGNQLVDGTGRPVRLLGVNRTGTQYACVEGTGVFDGPSDAASVAAMAAWHLTAVRVSLNEHCWLGINGIDARFGGAAYRTAITEYVDRLTAAGLYVVLDLHWNAPGTERAKDQQPMADRDHAPAFWASVAATFRDRPAVLFDLYNEPYPDDNQDTTAAWTCVRDGGACPGVPFTAAGSQELLSAVRGAGARNVVLVGGPQYAGTLDRWAEFAPVDPAGQLAASVHVYYGTPAKPEWAPCDQPACWARDIAPLAATTPVVVGEVGEHDCDSALMMPLLRWADDRGLSYLAWSWLPGDCAAEPALLRDWDGTPSGEGAGYRAHLLDLSR</sequence>
<dbReference type="SUPFAM" id="SSF51445">
    <property type="entry name" value="(Trans)glycosidases"/>
    <property type="match status" value="1"/>
</dbReference>
<proteinExistence type="inferred from homology"/>
<dbReference type="Pfam" id="PF00150">
    <property type="entry name" value="Cellulase"/>
    <property type="match status" value="1"/>
</dbReference>
<evidence type="ECO:0000256" key="2">
    <source>
        <dbReference type="ARBA" id="ARBA00012601"/>
    </source>
</evidence>
<evidence type="ECO:0000313" key="8">
    <source>
        <dbReference type="EMBL" id="TQL59561.1"/>
    </source>
</evidence>
<reference evidence="8 9" key="1">
    <citation type="submission" date="2019-06" db="EMBL/GenBank/DDBJ databases">
        <title>Sequencing the genomes of 1000 actinobacteria strains.</title>
        <authorList>
            <person name="Klenk H.-P."/>
        </authorList>
    </citation>
    <scope>NUCLEOTIDE SEQUENCE [LARGE SCALE GENOMIC DNA]</scope>
    <source>
        <strain evidence="8 9">DSM 18082</strain>
    </source>
</reference>
<feature type="compositionally biased region" description="Pro residues" evidence="6">
    <location>
        <begin position="46"/>
        <end position="56"/>
    </location>
</feature>
<dbReference type="GO" id="GO:0008810">
    <property type="term" value="F:cellulase activity"/>
    <property type="evidence" value="ECO:0007669"/>
    <property type="project" value="UniProtKB-EC"/>
</dbReference>
<organism evidence="8 9">
    <name type="scientific">Oryzihumus leptocrescens</name>
    <dbReference type="NCBI Taxonomy" id="297536"/>
    <lineage>
        <taxon>Bacteria</taxon>
        <taxon>Bacillati</taxon>
        <taxon>Actinomycetota</taxon>
        <taxon>Actinomycetes</taxon>
        <taxon>Micrococcales</taxon>
        <taxon>Intrasporangiaceae</taxon>
        <taxon>Oryzihumus</taxon>
    </lineage>
</organism>
<dbReference type="AlphaFoldDB" id="A0A542ZGX1"/>
<evidence type="ECO:0000256" key="3">
    <source>
        <dbReference type="ARBA" id="ARBA00022801"/>
    </source>
</evidence>
<comment type="caution">
    <text evidence="8">The sequence shown here is derived from an EMBL/GenBank/DDBJ whole genome shotgun (WGS) entry which is preliminary data.</text>
</comment>
<protein>
    <recommendedName>
        <fullName evidence="2">cellulase</fullName>
        <ecNumber evidence="2">3.2.1.4</ecNumber>
    </recommendedName>
</protein>
<dbReference type="GO" id="GO:0009251">
    <property type="term" value="P:glucan catabolic process"/>
    <property type="evidence" value="ECO:0007669"/>
    <property type="project" value="TreeGrafter"/>
</dbReference>
<evidence type="ECO:0000256" key="1">
    <source>
        <dbReference type="ARBA" id="ARBA00000966"/>
    </source>
</evidence>
<comment type="similarity">
    <text evidence="5">Belongs to the glycosyl hydrolase 5 (cellulase A) family.</text>
</comment>
<dbReference type="InterPro" id="IPR017853">
    <property type="entry name" value="GH"/>
</dbReference>
<evidence type="ECO:0000313" key="9">
    <source>
        <dbReference type="Proteomes" id="UP000319514"/>
    </source>
</evidence>
<feature type="domain" description="Glycoside hydrolase family 5" evidence="7">
    <location>
        <begin position="93"/>
        <end position="377"/>
    </location>
</feature>
<accession>A0A542ZGX1</accession>
<dbReference type="PANTHER" id="PTHR34142:SF1">
    <property type="entry name" value="GLYCOSIDE HYDROLASE FAMILY 5 DOMAIN-CONTAINING PROTEIN"/>
    <property type="match status" value="1"/>
</dbReference>
<dbReference type="Gene3D" id="3.20.20.80">
    <property type="entry name" value="Glycosidases"/>
    <property type="match status" value="1"/>
</dbReference>
<evidence type="ECO:0000256" key="5">
    <source>
        <dbReference type="RuleBase" id="RU361153"/>
    </source>
</evidence>
<evidence type="ECO:0000256" key="4">
    <source>
        <dbReference type="ARBA" id="ARBA00023295"/>
    </source>
</evidence>
<dbReference type="Proteomes" id="UP000319514">
    <property type="component" value="Unassembled WGS sequence"/>
</dbReference>
<dbReference type="InterPro" id="IPR001547">
    <property type="entry name" value="Glyco_hydro_5"/>
</dbReference>
<name>A0A542ZGX1_9MICO</name>
<keyword evidence="9" id="KW-1185">Reference proteome</keyword>
<dbReference type="PROSITE" id="PS00659">
    <property type="entry name" value="GLYCOSYL_HYDROL_F5"/>
    <property type="match status" value="1"/>
</dbReference>
<dbReference type="PANTHER" id="PTHR34142">
    <property type="entry name" value="ENDO-BETA-1,4-GLUCANASE A"/>
    <property type="match status" value="1"/>
</dbReference>
<keyword evidence="3 5" id="KW-0378">Hydrolase</keyword>
<dbReference type="EMBL" id="VFOQ01000001">
    <property type="protein sequence ID" value="TQL59561.1"/>
    <property type="molecule type" value="Genomic_DNA"/>
</dbReference>
<dbReference type="EC" id="3.2.1.4" evidence="2"/>
<feature type="region of interest" description="Disordered" evidence="6">
    <location>
        <begin position="25"/>
        <end position="79"/>
    </location>
</feature>
<evidence type="ECO:0000259" key="7">
    <source>
        <dbReference type="Pfam" id="PF00150"/>
    </source>
</evidence>
<comment type="catalytic activity">
    <reaction evidence="1">
        <text>Endohydrolysis of (1-&gt;4)-beta-D-glucosidic linkages in cellulose, lichenin and cereal beta-D-glucans.</text>
        <dbReference type="EC" id="3.2.1.4"/>
    </reaction>
</comment>